<dbReference type="InterPro" id="IPR024533">
    <property type="entry name" value="DUF3834"/>
</dbReference>
<dbReference type="eggNOG" id="arCOG03692">
    <property type="taxonomic scope" value="Archaea"/>
</dbReference>
<keyword evidence="2" id="KW-1185">Reference proteome</keyword>
<dbReference type="Pfam" id="PF12916">
    <property type="entry name" value="DUF3834"/>
    <property type="match status" value="1"/>
</dbReference>
<sequence length="232" mass="25974">MFKNIDIGNVIMKIVTAPGPVSYPLILASRDYGDLDLVFAKGKETENAYAVADSLVSLIKNDLRIDMVTVKRLMFIYPKLQGPRIAIWRRGSAADLLTRALLDKVGLKAELVYADDWYSIFNMLNRGEVQSAVLNLGVLEHNDAFLEELINAPGACGAYVNGNPQYFIDAYTAGIEAIRKDLTNAADYIVRKLPITIPKEFIENILRRVKYGIYDPGDYVSFINVVKRYSEA</sequence>
<accession>A8MCD9</accession>
<dbReference type="KEGG" id="cma:Cmaq_0604"/>
<name>A8MCD9_CALMQ</name>
<dbReference type="Proteomes" id="UP000001137">
    <property type="component" value="Chromosome"/>
</dbReference>
<organism evidence="1 2">
    <name type="scientific">Caldivirga maquilingensis (strain ATCC 700844 / DSM 13496 / JCM 10307 / IC-167)</name>
    <dbReference type="NCBI Taxonomy" id="397948"/>
    <lineage>
        <taxon>Archaea</taxon>
        <taxon>Thermoproteota</taxon>
        <taxon>Thermoprotei</taxon>
        <taxon>Thermoproteales</taxon>
        <taxon>Thermoproteaceae</taxon>
        <taxon>Caldivirga</taxon>
    </lineage>
</organism>
<reference evidence="1 2" key="1">
    <citation type="submission" date="2007-10" db="EMBL/GenBank/DDBJ databases">
        <title>Complete sequence of Caldivirga maquilingensis IC-167.</title>
        <authorList>
            <consortium name="US DOE Joint Genome Institute"/>
            <person name="Copeland A."/>
            <person name="Lucas S."/>
            <person name="Lapidus A."/>
            <person name="Barry K."/>
            <person name="Glavina del Rio T."/>
            <person name="Dalin E."/>
            <person name="Tice H."/>
            <person name="Pitluck S."/>
            <person name="Saunders E."/>
            <person name="Brettin T."/>
            <person name="Bruce D."/>
            <person name="Detter J.C."/>
            <person name="Han C."/>
            <person name="Schmutz J."/>
            <person name="Larimer F."/>
            <person name="Land M."/>
            <person name="Hauser L."/>
            <person name="Kyrpides N."/>
            <person name="Ivanova N."/>
            <person name="Biddle J.F."/>
            <person name="Zhang Z."/>
            <person name="Fitz-Gibbon S.T."/>
            <person name="Lowe T.M."/>
            <person name="Saltikov C."/>
            <person name="House C.H."/>
            <person name="Richardson P."/>
        </authorList>
    </citation>
    <scope>NUCLEOTIDE SEQUENCE [LARGE SCALE GENOMIC DNA]</scope>
    <source>
        <strain evidence="2">ATCC 700844 / DSM 13496 / JCM 10307 / IC-167</strain>
    </source>
</reference>
<evidence type="ECO:0000313" key="2">
    <source>
        <dbReference type="Proteomes" id="UP000001137"/>
    </source>
</evidence>
<dbReference type="Gene3D" id="3.40.190.200">
    <property type="match status" value="1"/>
</dbReference>
<gene>
    <name evidence="1" type="ordered locus">Cmaq_0604</name>
</gene>
<protein>
    <recommendedName>
        <fullName evidence="3">ABC transporter substrate-binding protein</fullName>
    </recommendedName>
</protein>
<dbReference type="SUPFAM" id="SSF53850">
    <property type="entry name" value="Periplasmic binding protein-like II"/>
    <property type="match status" value="1"/>
</dbReference>
<dbReference type="EMBL" id="CP000852">
    <property type="protein sequence ID" value="ABW01445.1"/>
    <property type="molecule type" value="Genomic_DNA"/>
</dbReference>
<evidence type="ECO:0000313" key="1">
    <source>
        <dbReference type="EMBL" id="ABW01445.1"/>
    </source>
</evidence>
<evidence type="ECO:0008006" key="3">
    <source>
        <dbReference type="Google" id="ProtNLM"/>
    </source>
</evidence>
<proteinExistence type="predicted"/>
<dbReference type="HOGENOM" id="CLU_1243094_0_0_2"/>
<dbReference type="AlphaFoldDB" id="A8MCD9"/>